<feature type="domain" description="K Homology" evidence="4">
    <location>
        <begin position="188"/>
        <end position="261"/>
    </location>
</feature>
<dbReference type="InterPro" id="IPR004087">
    <property type="entry name" value="KH_dom"/>
</dbReference>
<dbReference type="PROSITE" id="PS50084">
    <property type="entry name" value="KH_TYPE_1"/>
    <property type="match status" value="3"/>
</dbReference>
<keyword evidence="6" id="KW-1185">Reference proteome</keyword>
<feature type="compositionally biased region" description="Acidic residues" evidence="3">
    <location>
        <begin position="164"/>
        <end position="182"/>
    </location>
</feature>
<evidence type="ECO:0000259" key="4">
    <source>
        <dbReference type="SMART" id="SM00322"/>
    </source>
</evidence>
<evidence type="ECO:0000313" key="5">
    <source>
        <dbReference type="EMBL" id="CAD7694985.1"/>
    </source>
</evidence>
<evidence type="ECO:0000256" key="3">
    <source>
        <dbReference type="SAM" id="MobiDB-lite"/>
    </source>
</evidence>
<dbReference type="Proteomes" id="UP000708148">
    <property type="component" value="Unassembled WGS sequence"/>
</dbReference>
<dbReference type="PANTHER" id="PTHR10288">
    <property type="entry name" value="KH DOMAIN CONTAINING RNA BINDING PROTEIN"/>
    <property type="match status" value="1"/>
</dbReference>
<dbReference type="Pfam" id="PF00013">
    <property type="entry name" value="KH_1"/>
    <property type="match status" value="3"/>
</dbReference>
<dbReference type="InterPro" id="IPR004088">
    <property type="entry name" value="KH_dom_type_1"/>
</dbReference>
<dbReference type="SUPFAM" id="SSF54791">
    <property type="entry name" value="Eukaryotic type KH-domain (KH-domain type I)"/>
    <property type="match status" value="3"/>
</dbReference>
<protein>
    <recommendedName>
        <fullName evidence="4">K Homology domain-containing protein</fullName>
    </recommendedName>
</protein>
<reference evidence="5" key="1">
    <citation type="submission" date="2020-12" db="EMBL/GenBank/DDBJ databases">
        <authorList>
            <person name="Iha C."/>
        </authorList>
    </citation>
    <scope>NUCLEOTIDE SEQUENCE</scope>
</reference>
<feature type="region of interest" description="Disordered" evidence="3">
    <location>
        <begin position="163"/>
        <end position="185"/>
    </location>
</feature>
<keyword evidence="2" id="KW-0694">RNA-binding</keyword>
<evidence type="ECO:0000256" key="2">
    <source>
        <dbReference type="PROSITE-ProRule" id="PRU00117"/>
    </source>
</evidence>
<dbReference type="GO" id="GO:0003723">
    <property type="term" value="F:RNA binding"/>
    <property type="evidence" value="ECO:0007669"/>
    <property type="project" value="UniProtKB-UniRule"/>
</dbReference>
<dbReference type="SMART" id="SM00322">
    <property type="entry name" value="KH"/>
    <property type="match status" value="3"/>
</dbReference>
<gene>
    <name evidence="5" type="ORF">OSTQU699_LOCUS346</name>
</gene>
<evidence type="ECO:0000256" key="1">
    <source>
        <dbReference type="ARBA" id="ARBA00022737"/>
    </source>
</evidence>
<dbReference type="EMBL" id="CAJHUC010000288">
    <property type="protein sequence ID" value="CAD7694985.1"/>
    <property type="molecule type" value="Genomic_DNA"/>
</dbReference>
<feature type="domain" description="K Homology" evidence="4">
    <location>
        <begin position="298"/>
        <end position="371"/>
    </location>
</feature>
<proteinExistence type="predicted"/>
<dbReference type="AlphaFoldDB" id="A0A8S1IN09"/>
<dbReference type="OrthoDB" id="441329at2759"/>
<accession>A0A8S1IN09</accession>
<feature type="compositionally biased region" description="Polar residues" evidence="3">
    <location>
        <begin position="72"/>
        <end position="84"/>
    </location>
</feature>
<feature type="domain" description="K Homology" evidence="4">
    <location>
        <begin position="88"/>
        <end position="161"/>
    </location>
</feature>
<dbReference type="Gene3D" id="3.30.1370.10">
    <property type="entry name" value="K Homology domain, type 1"/>
    <property type="match status" value="3"/>
</dbReference>
<feature type="region of interest" description="Disordered" evidence="3">
    <location>
        <begin position="1"/>
        <end position="84"/>
    </location>
</feature>
<dbReference type="InterPro" id="IPR036612">
    <property type="entry name" value="KH_dom_type_1_sf"/>
</dbReference>
<sequence length="388" mass="41010">MHGTPHREAPGNARRPQRAPSPGLDTNEHGGGHPNAIPYVRGSAHPTRLPAAKLRAGADQGAAAPQVDQEDSSNSAAASPSEVQSGEQKAVLKLLVSNAVAGSIIGKGGATISEFQQSSQARIQLSRAGEYFPGTKERIAVISGTLHAVLTAVHLVLGKIKEEAVEEEEGEEDDEERDEEDEHLASQGGLTVKLCIPIRLCGAIIGKGGQTVRAFMDDCKADIRIQGHEQLLPGVTERLVAVKGMTAQIMRAFGLILSKLSEDPKYDEYADQPISPASRYRGPSLASLSSYVAPLAAVPTMLVMEVSNADAGAILGRRGRNIADITQESRARVKVSDRDDVNPDTGCRKVTITGSLEAVHLAQLLVCQKVGQSENAGGRYSTDGRPSA</sequence>
<name>A0A8S1IN09_9CHLO</name>
<comment type="caution">
    <text evidence="5">The sequence shown here is derived from an EMBL/GenBank/DDBJ whole genome shotgun (WGS) entry which is preliminary data.</text>
</comment>
<keyword evidence="1" id="KW-0677">Repeat</keyword>
<evidence type="ECO:0000313" key="6">
    <source>
        <dbReference type="Proteomes" id="UP000708148"/>
    </source>
</evidence>
<organism evidence="5 6">
    <name type="scientific">Ostreobium quekettii</name>
    <dbReference type="NCBI Taxonomy" id="121088"/>
    <lineage>
        <taxon>Eukaryota</taxon>
        <taxon>Viridiplantae</taxon>
        <taxon>Chlorophyta</taxon>
        <taxon>core chlorophytes</taxon>
        <taxon>Ulvophyceae</taxon>
        <taxon>TCBD clade</taxon>
        <taxon>Bryopsidales</taxon>
        <taxon>Ostreobineae</taxon>
        <taxon>Ostreobiaceae</taxon>
        <taxon>Ostreobium</taxon>
    </lineage>
</organism>